<dbReference type="Pfam" id="PF02179">
    <property type="entry name" value="BAG"/>
    <property type="match status" value="1"/>
</dbReference>
<accession>A0AA43TRT7</accession>
<feature type="domain" description="SH3" evidence="4">
    <location>
        <begin position="684"/>
        <end position="753"/>
    </location>
</feature>
<feature type="region of interest" description="Disordered" evidence="3">
    <location>
        <begin position="39"/>
        <end position="59"/>
    </location>
</feature>
<dbReference type="InterPro" id="IPR003103">
    <property type="entry name" value="BAG_domain"/>
</dbReference>
<reference evidence="5" key="1">
    <citation type="journal article" date="2023" name="Genome Biol. Evol.">
        <title>First Whole Genome Sequence and Flow Cytometry Genome Size Data for the Lichen-Forming Fungus Ramalina farinacea (Ascomycota).</title>
        <authorList>
            <person name="Llewellyn T."/>
            <person name="Mian S."/>
            <person name="Hill R."/>
            <person name="Leitch I.J."/>
            <person name="Gaya E."/>
        </authorList>
    </citation>
    <scope>NUCLEOTIDE SEQUENCE</scope>
    <source>
        <strain evidence="5">LIQ254RAFAR</strain>
    </source>
</reference>
<evidence type="ECO:0000313" key="5">
    <source>
        <dbReference type="EMBL" id="MDI1485943.1"/>
    </source>
</evidence>
<feature type="region of interest" description="Disordered" evidence="3">
    <location>
        <begin position="404"/>
        <end position="478"/>
    </location>
</feature>
<feature type="compositionally biased region" description="Acidic residues" evidence="3">
    <location>
        <begin position="695"/>
        <end position="704"/>
    </location>
</feature>
<dbReference type="EMBL" id="JAPUFD010000002">
    <property type="protein sequence ID" value="MDI1485943.1"/>
    <property type="molecule type" value="Genomic_DNA"/>
</dbReference>
<feature type="compositionally biased region" description="Low complexity" evidence="3">
    <location>
        <begin position="653"/>
        <end position="667"/>
    </location>
</feature>
<feature type="compositionally biased region" description="Polar residues" evidence="3">
    <location>
        <begin position="786"/>
        <end position="842"/>
    </location>
</feature>
<dbReference type="Gene3D" id="2.30.30.40">
    <property type="entry name" value="SH3 Domains"/>
    <property type="match status" value="1"/>
</dbReference>
<evidence type="ECO:0000256" key="3">
    <source>
        <dbReference type="SAM" id="MobiDB-lite"/>
    </source>
</evidence>
<evidence type="ECO:0000256" key="1">
    <source>
        <dbReference type="ARBA" id="ARBA00022443"/>
    </source>
</evidence>
<dbReference type="InterPro" id="IPR001452">
    <property type="entry name" value="SH3_domain"/>
</dbReference>
<feature type="compositionally biased region" description="Low complexity" evidence="3">
    <location>
        <begin position="623"/>
        <end position="645"/>
    </location>
</feature>
<feature type="compositionally biased region" description="Low complexity" evidence="3">
    <location>
        <begin position="883"/>
        <end position="902"/>
    </location>
</feature>
<dbReference type="AlphaFoldDB" id="A0AA43TRT7"/>
<feature type="compositionally biased region" description="Polar residues" evidence="3">
    <location>
        <begin position="1037"/>
        <end position="1054"/>
    </location>
</feature>
<dbReference type="Pfam" id="PF00018">
    <property type="entry name" value="SH3_1"/>
    <property type="match status" value="1"/>
</dbReference>
<feature type="compositionally biased region" description="Low complexity" evidence="3">
    <location>
        <begin position="1055"/>
        <end position="1093"/>
    </location>
</feature>
<feature type="compositionally biased region" description="Polar residues" evidence="3">
    <location>
        <begin position="757"/>
        <end position="778"/>
    </location>
</feature>
<feature type="region of interest" description="Disordered" evidence="3">
    <location>
        <begin position="883"/>
        <end position="928"/>
    </location>
</feature>
<evidence type="ECO:0000313" key="6">
    <source>
        <dbReference type="Proteomes" id="UP001161017"/>
    </source>
</evidence>
<feature type="compositionally biased region" description="Low complexity" evidence="3">
    <location>
        <begin position="431"/>
        <end position="454"/>
    </location>
</feature>
<feature type="compositionally biased region" description="Polar residues" evidence="3">
    <location>
        <begin position="903"/>
        <end position="918"/>
    </location>
</feature>
<proteinExistence type="predicted"/>
<comment type="caution">
    <text evidence="5">The sequence shown here is derived from an EMBL/GenBank/DDBJ whole genome shotgun (WGS) entry which is preliminary data.</text>
</comment>
<keyword evidence="1 2" id="KW-0728">SH3 domain</keyword>
<organism evidence="5 6">
    <name type="scientific">Ramalina farinacea</name>
    <dbReference type="NCBI Taxonomy" id="258253"/>
    <lineage>
        <taxon>Eukaryota</taxon>
        <taxon>Fungi</taxon>
        <taxon>Dikarya</taxon>
        <taxon>Ascomycota</taxon>
        <taxon>Pezizomycotina</taxon>
        <taxon>Lecanoromycetes</taxon>
        <taxon>OSLEUM clade</taxon>
        <taxon>Lecanoromycetidae</taxon>
        <taxon>Lecanorales</taxon>
        <taxon>Lecanorineae</taxon>
        <taxon>Ramalinaceae</taxon>
        <taxon>Ramalina</taxon>
    </lineage>
</organism>
<evidence type="ECO:0000256" key="2">
    <source>
        <dbReference type="PROSITE-ProRule" id="PRU00192"/>
    </source>
</evidence>
<feature type="compositionally biased region" description="Polar residues" evidence="3">
    <location>
        <begin position="404"/>
        <end position="417"/>
    </location>
</feature>
<dbReference type="PRINTS" id="PR00452">
    <property type="entry name" value="SH3DOMAIN"/>
</dbReference>
<feature type="region of interest" description="Disordered" evidence="3">
    <location>
        <begin position="621"/>
        <end position="704"/>
    </location>
</feature>
<evidence type="ECO:0000259" key="4">
    <source>
        <dbReference type="PROSITE" id="PS50002"/>
    </source>
</evidence>
<dbReference type="InterPro" id="IPR036028">
    <property type="entry name" value="SH3-like_dom_sf"/>
</dbReference>
<dbReference type="SUPFAM" id="SSF50044">
    <property type="entry name" value="SH3-domain"/>
    <property type="match status" value="1"/>
</dbReference>
<protein>
    <submittedName>
        <fullName evidence="5">Endophilin-A2</fullName>
    </submittedName>
</protein>
<dbReference type="PROSITE" id="PS50002">
    <property type="entry name" value="SH3"/>
    <property type="match status" value="1"/>
</dbReference>
<name>A0AA43TRT7_9LECA</name>
<feature type="compositionally biased region" description="Low complexity" evidence="3">
    <location>
        <begin position="960"/>
        <end position="1004"/>
    </location>
</feature>
<feature type="region of interest" description="Disordered" evidence="3">
    <location>
        <begin position="952"/>
        <end position="1095"/>
    </location>
</feature>
<sequence length="1233" mass="130323">MSALTNLDPTGTLSAAAVLKFAPALKNASNSLGSGNATSNAAGAPLRHTNSGGSTIVGKDPERERRAYETVNYVLREFGNRVCAAGLVDEHALTRALTAATNHIEVNLFSGEANRLFESLTAKLADPLLVNSVFTSIYLFGALAAELSSSLPNYKDTYVPVDRMLVHQLFLAAIGDGAFRENRSANLDAYQTLAYTAGLLRPTDIGYSTFPGFPSLQPSSYSSKSFSDVRNNKSVYEKLVKHFDRYGFPQPTPQRQAQVGAIRDWRFLHGESNSKSFDVERADKNIGENFGRVLHWLVCSADRMPPGQAVIAYYGQHIELIKWIGGRMGFVILAPAVDLIMTGNHAAMDTRLRATLNNWVILMSCEQAKLARQASINKWIEDRECAAQQIRKMQASQIATVQAQNAAKVQRKPSVTSSPPPSAQQPYHSLTTPPNTTSPPAAQQPYQPSMMPPHTTSPPPLISRPSQAPIKPPSTMATPQPVQVSVVEQFNSINNWFNAGLKPQCQALLRAPPADRRAFDAERARLIHLAEEEVIQKLDALQIPEGTQGREKRKAVIMQAQSMISALETVGAPLATPVLSSPSRPAFVPLPSAEIDRPLAPSVQAASVAVQPPAAGGIADAKPPLVSSAADVSSPPSASTVTSPTTSPPPYSPGTSPAGSTSTTTSGFPFHEKRNTVVRRRAPPPPRTARALYDFEPDEDEDNDDELAFKEGDILEITAKSADLEAEGWCKARIKGARKVGLAPLEYLEMIAPVPQPSSHTSAPNPSAGPSQPTSASISKPPGPSQSPIGNAPHTTPGPQHPQNVQHSSMEANISVQSQPSFTGSVANPSKPPITQSTSNHSYAPTYNYAPATSNVTGSAAEYYQISSGASAQPPAAAINTSTFTTSSQTAASSQSMQGSSAPGPSTQNTNPLTNPSHTGPVEVKNKTGKLEKAGLGLAAVGAAAGVANVIQDAQQPSETHTQTQTVQKQQQPDTDQNGGNGNNQNQAQSSNDGDPSSSNTSNNAGGADHSNEHQGQTSNNDSNNSNQTTQPSNSDPDQNITNQSSQPSTAQTQDPSSQNDANNASSNFSNPSDNNDDTYTTTTSTNNTYFTDPLLPPATDLSAFGGGFEPYTDNTTPLVAPITSTGDSYYDPAFVSTSSDFTSPPDETLASFDAPATTSPFAASPFAVGVPPVDDDATGLMSSPFAGMAAPSSSMGGYQQVEESTVVVSSQQDLDGGTSWEATEVVEDDFSF</sequence>
<dbReference type="Proteomes" id="UP001161017">
    <property type="component" value="Unassembled WGS sequence"/>
</dbReference>
<dbReference type="SMART" id="SM00326">
    <property type="entry name" value="SH3"/>
    <property type="match status" value="1"/>
</dbReference>
<feature type="region of interest" description="Disordered" evidence="3">
    <location>
        <begin position="756"/>
        <end position="842"/>
    </location>
</feature>
<keyword evidence="6" id="KW-1185">Reference proteome</keyword>
<dbReference type="GO" id="GO:0051087">
    <property type="term" value="F:protein-folding chaperone binding"/>
    <property type="evidence" value="ECO:0007669"/>
    <property type="project" value="InterPro"/>
</dbReference>
<feature type="compositionally biased region" description="Low complexity" evidence="3">
    <location>
        <begin position="1017"/>
        <end position="1036"/>
    </location>
</feature>
<gene>
    <name evidence="5" type="primary">SH3GL1</name>
    <name evidence="5" type="ORF">OHK93_004132</name>
</gene>